<evidence type="ECO:0000313" key="1">
    <source>
        <dbReference type="EMBL" id="PTB95726.1"/>
    </source>
</evidence>
<gene>
    <name evidence="1" type="ORF">C9994_10415</name>
</gene>
<organism evidence="1 2">
    <name type="scientific">Marivirga lumbricoides</name>
    <dbReference type="NCBI Taxonomy" id="1046115"/>
    <lineage>
        <taxon>Bacteria</taxon>
        <taxon>Pseudomonadati</taxon>
        <taxon>Bacteroidota</taxon>
        <taxon>Cytophagia</taxon>
        <taxon>Cytophagales</taxon>
        <taxon>Marivirgaceae</taxon>
        <taxon>Marivirga</taxon>
    </lineage>
</organism>
<evidence type="ECO:0008006" key="3">
    <source>
        <dbReference type="Google" id="ProtNLM"/>
    </source>
</evidence>
<dbReference type="EMBL" id="PYVU01000090">
    <property type="protein sequence ID" value="PTB95726.1"/>
    <property type="molecule type" value="Genomic_DNA"/>
</dbReference>
<reference evidence="1 2" key="1">
    <citation type="submission" date="2018-03" db="EMBL/GenBank/DDBJ databases">
        <title>Cross-interface Injection: A General Nanoliter Liquid Handling Method Applied to Single Cells Genome Amplification Automated Nanoliter Liquid Handling Applied to Single Cell Multiple Displacement Amplification.</title>
        <authorList>
            <person name="Yun J."/>
            <person name="Xu P."/>
            <person name="Xu J."/>
            <person name="Dai X."/>
            <person name="Wang Y."/>
            <person name="Zheng X."/>
            <person name="Cao C."/>
            <person name="Yi Q."/>
            <person name="Zhu Y."/>
            <person name="Wang L."/>
            <person name="Dong Z."/>
            <person name="Huang Y."/>
            <person name="Huang L."/>
            <person name="Du W."/>
        </authorList>
    </citation>
    <scope>NUCLEOTIDE SEQUENCE [LARGE SCALE GENOMIC DNA]</scope>
    <source>
        <strain evidence="1 2">Z-D1-2</strain>
    </source>
</reference>
<dbReference type="AlphaFoldDB" id="A0A2T4DPN6"/>
<proteinExistence type="predicted"/>
<dbReference type="Proteomes" id="UP000240608">
    <property type="component" value="Unassembled WGS sequence"/>
</dbReference>
<evidence type="ECO:0000313" key="2">
    <source>
        <dbReference type="Proteomes" id="UP000240608"/>
    </source>
</evidence>
<name>A0A2T4DPN6_9BACT</name>
<accession>A0A2T4DPN6</accession>
<sequence length="261" mass="29800">MFNIFKKKQKSVNQTERKPKTILCIPGNWNDRTEIVTAIAENNMNDFIFAGMVLLNLKTNKGFDLEVCERDDKMKDSFKFAGMINRVSDEFLGEIDKHKYVLYLSAETGDLQSAKEIADAGNALLKSGGIGIKVETTGKAFTKEHWTEFLTDFDESNLYKMYVLDSISDGKGITYTCGMHNLGLKDSIVYNEEFQDSVNLLSVFSYYQLIEKPEINIGQTFSTDMQSPIFEIGEEKNQPNKGDELFENPYGMWEMERKASR</sequence>
<protein>
    <recommendedName>
        <fullName evidence="3">DUF4261 domain-containing protein</fullName>
    </recommendedName>
</protein>
<comment type="caution">
    <text evidence="1">The sequence shown here is derived from an EMBL/GenBank/DDBJ whole genome shotgun (WGS) entry which is preliminary data.</text>
</comment>